<evidence type="ECO:0000313" key="2">
    <source>
        <dbReference type="EMBL" id="TYK15003.1"/>
    </source>
</evidence>
<dbReference type="EMBL" id="SSTD01008722">
    <property type="protein sequence ID" value="TYK15003.1"/>
    <property type="molecule type" value="Genomic_DNA"/>
</dbReference>
<protein>
    <submittedName>
        <fullName evidence="2">Cysteine-rich RLK (RECEPTOR-like protein kinase) 8</fullName>
    </submittedName>
</protein>
<dbReference type="Proteomes" id="UP000321947">
    <property type="component" value="Unassembled WGS sequence"/>
</dbReference>
<gene>
    <name evidence="2" type="ORF">E5676_scaffold45G00370</name>
    <name evidence="1" type="ORF">E6C27_scaffold131G002200</name>
</gene>
<evidence type="ECO:0000313" key="4">
    <source>
        <dbReference type="Proteomes" id="UP000321947"/>
    </source>
</evidence>
<keyword evidence="2" id="KW-0675">Receptor</keyword>
<name>A0A5D3CSW7_CUCMM</name>
<evidence type="ECO:0000313" key="1">
    <source>
        <dbReference type="EMBL" id="KAA0054265.1"/>
    </source>
</evidence>
<comment type="caution">
    <text evidence="2">The sequence shown here is derived from an EMBL/GenBank/DDBJ whole genome shotgun (WGS) entry which is preliminary data.</text>
</comment>
<dbReference type="EMBL" id="SSTE01008862">
    <property type="protein sequence ID" value="KAA0054265.1"/>
    <property type="molecule type" value="Genomic_DNA"/>
</dbReference>
<sequence>MIFPLPVPHHPLPLIRLLLTPGKRKCTYPVSSFISHHQLPPPTYAFITSLNSTSIPNTFHEALSHTGWRNAMIEEMTALDDNGIWDLVSRLANKAIGCKWVFAIARPPITQVY</sequence>
<keyword evidence="2" id="KW-0808">Transferase</keyword>
<reference evidence="3 4" key="1">
    <citation type="submission" date="2019-08" db="EMBL/GenBank/DDBJ databases">
        <title>Draft genome sequences of two oriental melons (Cucumis melo L. var makuwa).</title>
        <authorList>
            <person name="Kwon S.-Y."/>
        </authorList>
    </citation>
    <scope>NUCLEOTIDE SEQUENCE [LARGE SCALE GENOMIC DNA]</scope>
    <source>
        <strain evidence="4">cv. Chang Bougi</strain>
        <strain evidence="3">cv. SW 3</strain>
        <tissue evidence="2">Leaf</tissue>
    </source>
</reference>
<organism evidence="2 4">
    <name type="scientific">Cucumis melo var. makuwa</name>
    <name type="common">Oriental melon</name>
    <dbReference type="NCBI Taxonomy" id="1194695"/>
    <lineage>
        <taxon>Eukaryota</taxon>
        <taxon>Viridiplantae</taxon>
        <taxon>Streptophyta</taxon>
        <taxon>Embryophyta</taxon>
        <taxon>Tracheophyta</taxon>
        <taxon>Spermatophyta</taxon>
        <taxon>Magnoliopsida</taxon>
        <taxon>eudicotyledons</taxon>
        <taxon>Gunneridae</taxon>
        <taxon>Pentapetalae</taxon>
        <taxon>rosids</taxon>
        <taxon>fabids</taxon>
        <taxon>Cucurbitales</taxon>
        <taxon>Cucurbitaceae</taxon>
        <taxon>Benincaseae</taxon>
        <taxon>Cucumis</taxon>
    </lineage>
</organism>
<dbReference type="OrthoDB" id="1306334at2759"/>
<proteinExistence type="predicted"/>
<dbReference type="Proteomes" id="UP000321393">
    <property type="component" value="Unassembled WGS sequence"/>
</dbReference>
<dbReference type="GO" id="GO:0016301">
    <property type="term" value="F:kinase activity"/>
    <property type="evidence" value="ECO:0007669"/>
    <property type="project" value="UniProtKB-KW"/>
</dbReference>
<accession>A0A5D3CSW7</accession>
<evidence type="ECO:0000313" key="3">
    <source>
        <dbReference type="Proteomes" id="UP000321393"/>
    </source>
</evidence>
<dbReference type="AlphaFoldDB" id="A0A5D3CSW7"/>
<keyword evidence="2" id="KW-0418">Kinase</keyword>